<feature type="transmembrane region" description="Helical" evidence="1">
    <location>
        <begin position="113"/>
        <end position="135"/>
    </location>
</feature>
<keyword evidence="1" id="KW-1133">Transmembrane helix</keyword>
<keyword evidence="1" id="KW-0812">Transmembrane</keyword>
<dbReference type="AlphaFoldDB" id="A0A645FJT1"/>
<dbReference type="Pfam" id="PF11188">
    <property type="entry name" value="DUF2975"/>
    <property type="match status" value="1"/>
</dbReference>
<dbReference type="InterPro" id="IPR021354">
    <property type="entry name" value="DUF2975"/>
</dbReference>
<organism evidence="2">
    <name type="scientific">bioreactor metagenome</name>
    <dbReference type="NCBI Taxonomy" id="1076179"/>
    <lineage>
        <taxon>unclassified sequences</taxon>
        <taxon>metagenomes</taxon>
        <taxon>ecological metagenomes</taxon>
    </lineage>
</organism>
<comment type="caution">
    <text evidence="2">The sequence shown here is derived from an EMBL/GenBank/DDBJ whole genome shotgun (WGS) entry which is preliminary data.</text>
</comment>
<feature type="transmembrane region" description="Helical" evidence="1">
    <location>
        <begin position="90"/>
        <end position="107"/>
    </location>
</feature>
<keyword evidence="1" id="KW-0472">Membrane</keyword>
<sequence>MSFRFFSRLTRVLLYALFCLIVAAIVVLPFVLEKLFTFFGDDYANAPGYGWFIVFFLILAGIGALYILFSLIRILKTLDGDPFVEKNASALKSMGIVSEGLCVLFAIKSVWFFTPMTVACAVVTLLCGLFALVLSDVFARAVTYKIENDLTI</sequence>
<name>A0A645FJT1_9ZZZZ</name>
<evidence type="ECO:0000313" key="2">
    <source>
        <dbReference type="EMBL" id="MPN13916.1"/>
    </source>
</evidence>
<proteinExistence type="predicted"/>
<dbReference type="EMBL" id="VSSQ01060476">
    <property type="protein sequence ID" value="MPN13916.1"/>
    <property type="molecule type" value="Genomic_DNA"/>
</dbReference>
<gene>
    <name evidence="2" type="ORF">SDC9_161242</name>
</gene>
<feature type="transmembrane region" description="Helical" evidence="1">
    <location>
        <begin position="51"/>
        <end position="69"/>
    </location>
</feature>
<evidence type="ECO:0008006" key="3">
    <source>
        <dbReference type="Google" id="ProtNLM"/>
    </source>
</evidence>
<feature type="transmembrane region" description="Helical" evidence="1">
    <location>
        <begin position="12"/>
        <end position="31"/>
    </location>
</feature>
<evidence type="ECO:0000256" key="1">
    <source>
        <dbReference type="SAM" id="Phobius"/>
    </source>
</evidence>
<protein>
    <recommendedName>
        <fullName evidence="3">DUF2975 domain-containing protein</fullName>
    </recommendedName>
</protein>
<accession>A0A645FJT1</accession>
<reference evidence="2" key="1">
    <citation type="submission" date="2019-08" db="EMBL/GenBank/DDBJ databases">
        <authorList>
            <person name="Kucharzyk K."/>
            <person name="Murdoch R.W."/>
            <person name="Higgins S."/>
            <person name="Loffler F."/>
        </authorList>
    </citation>
    <scope>NUCLEOTIDE SEQUENCE</scope>
</reference>